<name>A0A9Q1LFS6_9SOLA</name>
<reference evidence="2" key="1">
    <citation type="journal article" date="2023" name="Proc. Natl. Acad. Sci. U.S.A.">
        <title>Genomic and structural basis for evolution of tropane alkaloid biosynthesis.</title>
        <authorList>
            <person name="Wanga Y.-J."/>
            <person name="Taina T."/>
            <person name="Yua J.-Y."/>
            <person name="Lia J."/>
            <person name="Xua B."/>
            <person name="Chenc J."/>
            <person name="D'Auriad J.C."/>
            <person name="Huanga J.-P."/>
            <person name="Huanga S.-X."/>
        </authorList>
    </citation>
    <scope>NUCLEOTIDE SEQUENCE [LARGE SCALE GENOMIC DNA]</scope>
    <source>
        <strain evidence="2">cv. KIB-2019</strain>
    </source>
</reference>
<dbReference type="EMBL" id="JAJAGQ010000018">
    <property type="protein sequence ID" value="KAJ8536188.1"/>
    <property type="molecule type" value="Genomic_DNA"/>
</dbReference>
<dbReference type="PANTHER" id="PTHR31170">
    <property type="entry name" value="BNAC04G53230D PROTEIN"/>
    <property type="match status" value="1"/>
</dbReference>
<gene>
    <name evidence="1" type="ORF">K7X08_034589</name>
</gene>
<dbReference type="AlphaFoldDB" id="A0A9Q1LFS6"/>
<sequence>MNGIIDTAEDVALLRERGIVLNRLKSDDEVANLWNSMSKSVKLTKVQLLDKVIEDVNKFYNGRWKLEVDYSGWFAKYRVNLDVLPNLYPVMVNPPDDYAYTNVFSTICFLEDEKDKARLVLALPGKIVLYNLGSGMIKELVDVKHASFRDFLDGARYDTLACV</sequence>
<dbReference type="OrthoDB" id="605328at2759"/>
<evidence type="ECO:0000313" key="1">
    <source>
        <dbReference type="EMBL" id="KAJ8536188.1"/>
    </source>
</evidence>
<comment type="caution">
    <text evidence="1">The sequence shown here is derived from an EMBL/GenBank/DDBJ whole genome shotgun (WGS) entry which is preliminary data.</text>
</comment>
<dbReference type="InterPro" id="IPR004158">
    <property type="entry name" value="DUF247_pln"/>
</dbReference>
<dbReference type="Proteomes" id="UP001152561">
    <property type="component" value="Unassembled WGS sequence"/>
</dbReference>
<keyword evidence="2" id="KW-1185">Reference proteome</keyword>
<organism evidence="1 2">
    <name type="scientific">Anisodus acutangulus</name>
    <dbReference type="NCBI Taxonomy" id="402998"/>
    <lineage>
        <taxon>Eukaryota</taxon>
        <taxon>Viridiplantae</taxon>
        <taxon>Streptophyta</taxon>
        <taxon>Embryophyta</taxon>
        <taxon>Tracheophyta</taxon>
        <taxon>Spermatophyta</taxon>
        <taxon>Magnoliopsida</taxon>
        <taxon>eudicotyledons</taxon>
        <taxon>Gunneridae</taxon>
        <taxon>Pentapetalae</taxon>
        <taxon>asterids</taxon>
        <taxon>lamiids</taxon>
        <taxon>Solanales</taxon>
        <taxon>Solanaceae</taxon>
        <taxon>Solanoideae</taxon>
        <taxon>Hyoscyameae</taxon>
        <taxon>Anisodus</taxon>
    </lineage>
</organism>
<dbReference type="PANTHER" id="PTHR31170:SF25">
    <property type="entry name" value="BNAA09G04570D PROTEIN"/>
    <property type="match status" value="1"/>
</dbReference>
<protein>
    <submittedName>
        <fullName evidence="1">Uncharacterized protein</fullName>
    </submittedName>
</protein>
<accession>A0A9Q1LFS6</accession>
<proteinExistence type="predicted"/>
<dbReference type="Pfam" id="PF03140">
    <property type="entry name" value="DUF247"/>
    <property type="match status" value="1"/>
</dbReference>
<evidence type="ECO:0000313" key="2">
    <source>
        <dbReference type="Proteomes" id="UP001152561"/>
    </source>
</evidence>